<dbReference type="Proteomes" id="UP001281147">
    <property type="component" value="Unassembled WGS sequence"/>
</dbReference>
<evidence type="ECO:0000313" key="1">
    <source>
        <dbReference type="EMBL" id="KAK3701921.1"/>
    </source>
</evidence>
<protein>
    <submittedName>
        <fullName evidence="1">Uncharacterized protein</fullName>
    </submittedName>
</protein>
<name>A0ACC3MSK7_9PEZI</name>
<sequence length="394" mass="43059">MANNLEASNGLRREYERLVRKKQATSSELEELDGQLERVQGVLKGINRRRMEKVTEMEDVEARLAITQQLLQASQTGRSRAPTLSAQSIHSNNLEQELARAMQPNSTNASAPLVARDASNTLPSLESARAVQSSSTNASAPSVDSEGSITLSASRKKTQPPAMDASQARCHANYPIISDTYPTIVRIDGKAVSIYCFIGSCEANGIASYARRFFRGLRGLHLHIRSAHSEVAAMDIHEVAQKCNKSTVSEQDLEQLLRNGELPTPIKLVCNVRDNSNNGAEGDSEANLAQFAGSQRMQEPYTHVIPVDGKWVELSCNICGANSLKGKREIFKGIGGILVHVKNLHGRTVCAEDGLDFCAKRTISDAHVALMMQTPPCKPYRCLCVGWSVACRTR</sequence>
<comment type="caution">
    <text evidence="1">The sequence shown here is derived from an EMBL/GenBank/DDBJ whole genome shotgun (WGS) entry which is preliminary data.</text>
</comment>
<dbReference type="EMBL" id="JAUTXU010000167">
    <property type="protein sequence ID" value="KAK3701921.1"/>
    <property type="molecule type" value="Genomic_DNA"/>
</dbReference>
<keyword evidence="2" id="KW-1185">Reference proteome</keyword>
<evidence type="ECO:0000313" key="2">
    <source>
        <dbReference type="Proteomes" id="UP001281147"/>
    </source>
</evidence>
<organism evidence="1 2">
    <name type="scientific">Vermiconidia calcicola</name>
    <dbReference type="NCBI Taxonomy" id="1690605"/>
    <lineage>
        <taxon>Eukaryota</taxon>
        <taxon>Fungi</taxon>
        <taxon>Dikarya</taxon>
        <taxon>Ascomycota</taxon>
        <taxon>Pezizomycotina</taxon>
        <taxon>Dothideomycetes</taxon>
        <taxon>Dothideomycetidae</taxon>
        <taxon>Mycosphaerellales</taxon>
        <taxon>Extremaceae</taxon>
        <taxon>Vermiconidia</taxon>
    </lineage>
</organism>
<proteinExistence type="predicted"/>
<reference evidence="1" key="1">
    <citation type="submission" date="2023-07" db="EMBL/GenBank/DDBJ databases">
        <title>Black Yeasts Isolated from many extreme environments.</title>
        <authorList>
            <person name="Coleine C."/>
            <person name="Stajich J.E."/>
            <person name="Selbmann L."/>
        </authorList>
    </citation>
    <scope>NUCLEOTIDE SEQUENCE</scope>
    <source>
        <strain evidence="1">CCFEE 5714</strain>
    </source>
</reference>
<accession>A0ACC3MSK7</accession>
<gene>
    <name evidence="1" type="ORF">LTR37_015232</name>
</gene>